<dbReference type="Pfam" id="PF16321">
    <property type="entry name" value="Ribosom_S30AE_C"/>
    <property type="match status" value="1"/>
</dbReference>
<dbReference type="GO" id="GO:0043024">
    <property type="term" value="F:ribosomal small subunit binding"/>
    <property type="evidence" value="ECO:0007669"/>
    <property type="project" value="TreeGrafter"/>
</dbReference>
<dbReference type="RefSeq" id="WP_203933363.1">
    <property type="nucleotide sequence ID" value="NZ_BOPH01000118.1"/>
</dbReference>
<dbReference type="Gene3D" id="3.30.505.50">
    <property type="entry name" value="Sigma 54 modulation/S30EA ribosomal protein, C-terminal domain"/>
    <property type="match status" value="2"/>
</dbReference>
<proteinExistence type="predicted"/>
<evidence type="ECO:0000259" key="1">
    <source>
        <dbReference type="Pfam" id="PF16321"/>
    </source>
</evidence>
<organism evidence="2 3">
    <name type="scientific">Virgisporangium ochraceum</name>
    <dbReference type="NCBI Taxonomy" id="65505"/>
    <lineage>
        <taxon>Bacteria</taxon>
        <taxon>Bacillati</taxon>
        <taxon>Actinomycetota</taxon>
        <taxon>Actinomycetes</taxon>
        <taxon>Micromonosporales</taxon>
        <taxon>Micromonosporaceae</taxon>
        <taxon>Virgisporangium</taxon>
    </lineage>
</organism>
<dbReference type="InterPro" id="IPR038416">
    <property type="entry name" value="Ribosom_S30AE_C_sf"/>
</dbReference>
<dbReference type="PANTHER" id="PTHR33231">
    <property type="entry name" value="30S RIBOSOMAL PROTEIN"/>
    <property type="match status" value="1"/>
</dbReference>
<dbReference type="EMBL" id="BOPH01000118">
    <property type="protein sequence ID" value="GIJ73538.1"/>
    <property type="molecule type" value="Genomic_DNA"/>
</dbReference>
<dbReference type="InterPro" id="IPR050574">
    <property type="entry name" value="HPF/YfiA_ribosome-assoc"/>
</dbReference>
<keyword evidence="3" id="KW-1185">Reference proteome</keyword>
<protein>
    <recommendedName>
        <fullName evidence="1">Sigma 54 modulation/S30EA ribosomal protein C-terminal domain-containing protein</fullName>
    </recommendedName>
</protein>
<evidence type="ECO:0000313" key="3">
    <source>
        <dbReference type="Proteomes" id="UP000635606"/>
    </source>
</evidence>
<dbReference type="GO" id="GO:0045900">
    <property type="term" value="P:negative regulation of translational elongation"/>
    <property type="evidence" value="ECO:0007669"/>
    <property type="project" value="TreeGrafter"/>
</dbReference>
<dbReference type="PANTHER" id="PTHR33231:SF1">
    <property type="entry name" value="30S RIBOSOMAL PROTEIN"/>
    <property type="match status" value="1"/>
</dbReference>
<dbReference type="Proteomes" id="UP000635606">
    <property type="component" value="Unassembled WGS sequence"/>
</dbReference>
<dbReference type="AlphaFoldDB" id="A0A8J4A3H1"/>
<feature type="domain" description="Sigma 54 modulation/S30EA ribosomal protein C-terminal" evidence="1">
    <location>
        <begin position="121"/>
        <end position="170"/>
    </location>
</feature>
<sequence length="243" mass="26467">MRAAVRENAVEIEVRGTLGSQIPPMASAMVSAVLTHHGVPVDGARVRLGGSHCGGPLLVQVNVEVRGTAARVQVAGPTPSRAVAAAGARLDAQLRRLVGRWEPWPWPDPDRRSLGVPGAASVVRHKDVHLRTALPCQAATTMHAMDYDAHLFHDRESDEDAVVYRAGPSGVRLARQHTMRPPRPTATALTVNPHRVPTLTGDQATERLTEGWLPFLFYTDRPTGRGHLLYRRYDGHLGLVTPR</sequence>
<dbReference type="InterPro" id="IPR032528">
    <property type="entry name" value="Ribosom_S30AE_C"/>
</dbReference>
<dbReference type="GO" id="GO:0022627">
    <property type="term" value="C:cytosolic small ribosomal subunit"/>
    <property type="evidence" value="ECO:0007669"/>
    <property type="project" value="TreeGrafter"/>
</dbReference>
<name>A0A8J4A3H1_9ACTN</name>
<reference evidence="2" key="1">
    <citation type="submission" date="2021-01" db="EMBL/GenBank/DDBJ databases">
        <title>Whole genome shotgun sequence of Virgisporangium ochraceum NBRC 16418.</title>
        <authorList>
            <person name="Komaki H."/>
            <person name="Tamura T."/>
        </authorList>
    </citation>
    <scope>NUCLEOTIDE SEQUENCE</scope>
    <source>
        <strain evidence="2">NBRC 16418</strain>
    </source>
</reference>
<gene>
    <name evidence="2" type="ORF">Voc01_084550</name>
</gene>
<evidence type="ECO:0000313" key="2">
    <source>
        <dbReference type="EMBL" id="GIJ73538.1"/>
    </source>
</evidence>
<accession>A0A8J4A3H1</accession>
<comment type="caution">
    <text evidence="2">The sequence shown here is derived from an EMBL/GenBank/DDBJ whole genome shotgun (WGS) entry which is preliminary data.</text>
</comment>